<evidence type="ECO:0000313" key="2">
    <source>
        <dbReference type="EMBL" id="KAK2608341.1"/>
    </source>
</evidence>
<feature type="signal peptide" evidence="1">
    <location>
        <begin position="1"/>
        <end position="31"/>
    </location>
</feature>
<protein>
    <submittedName>
        <fullName evidence="2">Uncharacterized protein</fullName>
    </submittedName>
</protein>
<keyword evidence="3" id="KW-1185">Reference proteome</keyword>
<organism evidence="2 3">
    <name type="scientific">Phomopsis amygdali</name>
    <name type="common">Fusicoccum amygdali</name>
    <dbReference type="NCBI Taxonomy" id="1214568"/>
    <lineage>
        <taxon>Eukaryota</taxon>
        <taxon>Fungi</taxon>
        <taxon>Dikarya</taxon>
        <taxon>Ascomycota</taxon>
        <taxon>Pezizomycotina</taxon>
        <taxon>Sordariomycetes</taxon>
        <taxon>Sordariomycetidae</taxon>
        <taxon>Diaporthales</taxon>
        <taxon>Diaporthaceae</taxon>
        <taxon>Diaporthe</taxon>
    </lineage>
</organism>
<sequence length="106" mass="10786">MGNSLNFAHTNTKMKAFTVLVNLALASSAVAVAVDSRATLPGFEERACGTTGAPCTSGDDCCTYCDPYSGWTCTDQTSACVATGTVPALGQNDCCSKAVDADGKCT</sequence>
<feature type="chain" id="PRO_5042129366" evidence="1">
    <location>
        <begin position="32"/>
        <end position="106"/>
    </location>
</feature>
<accession>A0AAD9SHQ4</accession>
<evidence type="ECO:0000313" key="3">
    <source>
        <dbReference type="Proteomes" id="UP001265746"/>
    </source>
</evidence>
<gene>
    <name evidence="2" type="ORF">N8I77_006959</name>
</gene>
<name>A0AAD9SHQ4_PHOAM</name>
<proteinExistence type="predicted"/>
<reference evidence="2" key="1">
    <citation type="submission" date="2023-06" db="EMBL/GenBank/DDBJ databases">
        <authorList>
            <person name="Noh H."/>
        </authorList>
    </citation>
    <scope>NUCLEOTIDE SEQUENCE</scope>
    <source>
        <strain evidence="2">DUCC20226</strain>
    </source>
</reference>
<dbReference type="EMBL" id="JAUJFL010000003">
    <property type="protein sequence ID" value="KAK2608341.1"/>
    <property type="molecule type" value="Genomic_DNA"/>
</dbReference>
<dbReference type="AlphaFoldDB" id="A0AAD9SHQ4"/>
<comment type="caution">
    <text evidence="2">The sequence shown here is derived from an EMBL/GenBank/DDBJ whole genome shotgun (WGS) entry which is preliminary data.</text>
</comment>
<evidence type="ECO:0000256" key="1">
    <source>
        <dbReference type="SAM" id="SignalP"/>
    </source>
</evidence>
<keyword evidence="1" id="KW-0732">Signal</keyword>
<dbReference type="Proteomes" id="UP001265746">
    <property type="component" value="Unassembled WGS sequence"/>
</dbReference>